<feature type="compositionally biased region" description="Basic and acidic residues" evidence="1">
    <location>
        <begin position="34"/>
        <end position="45"/>
    </location>
</feature>
<evidence type="ECO:0000256" key="1">
    <source>
        <dbReference type="SAM" id="MobiDB-lite"/>
    </source>
</evidence>
<dbReference type="EMBL" id="AVOT02061121">
    <property type="protein sequence ID" value="MBW0554436.1"/>
    <property type="molecule type" value="Genomic_DNA"/>
</dbReference>
<evidence type="ECO:0000313" key="3">
    <source>
        <dbReference type="Proteomes" id="UP000765509"/>
    </source>
</evidence>
<proteinExistence type="predicted"/>
<dbReference type="Proteomes" id="UP000765509">
    <property type="component" value="Unassembled WGS sequence"/>
</dbReference>
<organism evidence="2 3">
    <name type="scientific">Austropuccinia psidii MF-1</name>
    <dbReference type="NCBI Taxonomy" id="1389203"/>
    <lineage>
        <taxon>Eukaryota</taxon>
        <taxon>Fungi</taxon>
        <taxon>Dikarya</taxon>
        <taxon>Basidiomycota</taxon>
        <taxon>Pucciniomycotina</taxon>
        <taxon>Pucciniomycetes</taxon>
        <taxon>Pucciniales</taxon>
        <taxon>Sphaerophragmiaceae</taxon>
        <taxon>Austropuccinia</taxon>
    </lineage>
</organism>
<evidence type="ECO:0000313" key="2">
    <source>
        <dbReference type="EMBL" id="MBW0554436.1"/>
    </source>
</evidence>
<feature type="region of interest" description="Disordered" evidence="1">
    <location>
        <begin position="124"/>
        <end position="201"/>
    </location>
</feature>
<gene>
    <name evidence="2" type="ORF">O181_094151</name>
</gene>
<reference evidence="2" key="1">
    <citation type="submission" date="2021-03" db="EMBL/GenBank/DDBJ databases">
        <title>Draft genome sequence of rust myrtle Austropuccinia psidii MF-1, a brazilian biotype.</title>
        <authorList>
            <person name="Quecine M.C."/>
            <person name="Pachon D.M.R."/>
            <person name="Bonatelli M.L."/>
            <person name="Correr F.H."/>
            <person name="Franceschini L.M."/>
            <person name="Leite T.F."/>
            <person name="Margarido G.R.A."/>
            <person name="Almeida C.A."/>
            <person name="Ferrarezi J.A."/>
            <person name="Labate C.A."/>
        </authorList>
    </citation>
    <scope>NUCLEOTIDE SEQUENCE</scope>
    <source>
        <strain evidence="2">MF-1</strain>
    </source>
</reference>
<accession>A0A9Q3PC52</accession>
<protein>
    <submittedName>
        <fullName evidence="2">Uncharacterized protein</fullName>
    </submittedName>
</protein>
<dbReference type="AlphaFoldDB" id="A0A9Q3PC52"/>
<feature type="compositionally biased region" description="Polar residues" evidence="1">
    <location>
        <begin position="174"/>
        <end position="193"/>
    </location>
</feature>
<name>A0A9Q3PC52_9BASI</name>
<feature type="compositionally biased region" description="Basic and acidic residues" evidence="1">
    <location>
        <begin position="148"/>
        <end position="168"/>
    </location>
</feature>
<feature type="region of interest" description="Disordered" evidence="1">
    <location>
        <begin position="28"/>
        <end position="49"/>
    </location>
</feature>
<keyword evidence="3" id="KW-1185">Reference proteome</keyword>
<comment type="caution">
    <text evidence="2">The sequence shown here is derived from an EMBL/GenBank/DDBJ whole genome shotgun (WGS) entry which is preliminary data.</text>
</comment>
<sequence>MKLLLLEVEVTTPYIQMDLDQDIKVMNQKAKNASPEERQKMEDSRTFPSPKMLASTFETLIESPEAEITAISVVIYEQFPTGNSGNIPASVQELVYGGKTAGVGTSSKPLDKENELLSSSKEVLVPRKDRGPLEGLDTHVLQRKSSKDKRLVEKTKHFVRGPKERVVPKEGQLPSGSPSSLQKQESASTSAKNANKPLREA</sequence>